<dbReference type="RefSeq" id="WP_183770375.1">
    <property type="nucleotide sequence ID" value="NZ_JACHFW010000001.1"/>
</dbReference>
<dbReference type="Proteomes" id="UP000543642">
    <property type="component" value="Unassembled WGS sequence"/>
</dbReference>
<dbReference type="Gene3D" id="3.40.190.10">
    <property type="entry name" value="Periplasmic binding protein-like II"/>
    <property type="match status" value="2"/>
</dbReference>
<proteinExistence type="inferred from homology"/>
<dbReference type="SUPFAM" id="SSF53850">
    <property type="entry name" value="Periplasmic binding protein-like II"/>
    <property type="match status" value="1"/>
</dbReference>
<feature type="region of interest" description="Disordered" evidence="4">
    <location>
        <begin position="27"/>
        <end position="67"/>
    </location>
</feature>
<sequence length="783" mass="84699">MKLSKRFMALFLAAAMTSSMFAACSSPAASGDTNSAESTSGTESTGESTTGDSAAADASGETRSGDSNTLVAASNHFEGKFSPFFAQSAEDIDIVGLVTPPILQADREGSIIYNGIEGETRNYNGTDYTYYGLGNLAVTENEDGSVYYDITIRDDITFADGTPMTIDDVIFSIYVLCDPTYDGSITLYSQPILGLEEYREGMSLLSAAIAAAGEDNTDFSLWTEEQQTAFWDAVNDGGVKFAQAIVDACVAQGLAEDSSDVATAAANWAYPDLAADATAKDFFMAIGDAYGWNFTAMEAEGSGTEGTALSDLIPEDVYNYSTEGVSTGSSVDYIEGVQRVDDYTVRIVATEVAANMVYQLGFYVGSLNYYGDPAKYDYDAHQFGFDKGDLSTVRAKTTEPLGYGPYTFSDYSNGTVYLDANPSYFMGEPKIAHVNFIETSEDDKTTGVASGTIDISEPSYSTEVRNQITDYNGGDDSFDGSVITMRLYDFLGYGYMGISADNVNVAGDPSSEASKDLRKGINTLMAVYRDEAINSYYGDTATVINYPISDTSWAAPRVTDDGYQVAYSVDVNGNPIYTEGMSTEERYEAAKQAALGFFEAAGYTVTDGKLTAAPEGAKLEYEVNIGAMGNGDHPAFMMLTNAADAFAEIGMTLTVTDISNAADLYATYQSGVAEMWCAAWGATADPDMYQLYHSLGSTNYYKINDADLDEMILAARQSTDQTYRRGLYKAAMDIIMDWGVELPIYQRSECYIFSTERVNTSTIAPDMTPYWGWMNEIETLELN</sequence>
<evidence type="ECO:0000256" key="3">
    <source>
        <dbReference type="ARBA" id="ARBA00022729"/>
    </source>
</evidence>
<evidence type="ECO:0000256" key="2">
    <source>
        <dbReference type="ARBA" id="ARBA00022448"/>
    </source>
</evidence>
<keyword evidence="3 5" id="KW-0732">Signal</keyword>
<evidence type="ECO:0000256" key="4">
    <source>
        <dbReference type="SAM" id="MobiDB-lite"/>
    </source>
</evidence>
<evidence type="ECO:0000259" key="6">
    <source>
        <dbReference type="Pfam" id="PF00496"/>
    </source>
</evidence>
<dbReference type="Pfam" id="PF00496">
    <property type="entry name" value="SBP_bac_5"/>
    <property type="match status" value="1"/>
</dbReference>
<dbReference type="PANTHER" id="PTHR30290">
    <property type="entry name" value="PERIPLASMIC BINDING COMPONENT OF ABC TRANSPORTER"/>
    <property type="match status" value="1"/>
</dbReference>
<dbReference type="PROSITE" id="PS51257">
    <property type="entry name" value="PROKAR_LIPOPROTEIN"/>
    <property type="match status" value="1"/>
</dbReference>
<keyword evidence="2" id="KW-0813">Transport</keyword>
<evidence type="ECO:0000256" key="1">
    <source>
        <dbReference type="ARBA" id="ARBA00005695"/>
    </source>
</evidence>
<feature type="signal peptide" evidence="5">
    <location>
        <begin position="1"/>
        <end position="22"/>
    </location>
</feature>
<dbReference type="GO" id="GO:1904680">
    <property type="term" value="F:peptide transmembrane transporter activity"/>
    <property type="evidence" value="ECO:0007669"/>
    <property type="project" value="TreeGrafter"/>
</dbReference>
<feature type="compositionally biased region" description="Low complexity" evidence="4">
    <location>
        <begin position="33"/>
        <end position="62"/>
    </location>
</feature>
<organism evidence="7 8">
    <name type="scientific">Catenibacillus scindens</name>
    <dbReference type="NCBI Taxonomy" id="673271"/>
    <lineage>
        <taxon>Bacteria</taxon>
        <taxon>Bacillati</taxon>
        <taxon>Bacillota</taxon>
        <taxon>Clostridia</taxon>
        <taxon>Lachnospirales</taxon>
        <taxon>Lachnospiraceae</taxon>
        <taxon>Catenibacillus</taxon>
    </lineage>
</organism>
<keyword evidence="8" id="KW-1185">Reference proteome</keyword>
<comment type="caution">
    <text evidence="7">The sequence shown here is derived from an EMBL/GenBank/DDBJ whole genome shotgun (WGS) entry which is preliminary data.</text>
</comment>
<feature type="chain" id="PRO_5039421855" evidence="5">
    <location>
        <begin position="23"/>
        <end position="783"/>
    </location>
</feature>
<name>A0A7W8H700_9FIRM</name>
<evidence type="ECO:0000313" key="8">
    <source>
        <dbReference type="Proteomes" id="UP000543642"/>
    </source>
</evidence>
<dbReference type="GO" id="GO:0015833">
    <property type="term" value="P:peptide transport"/>
    <property type="evidence" value="ECO:0007669"/>
    <property type="project" value="TreeGrafter"/>
</dbReference>
<comment type="similarity">
    <text evidence="1">Belongs to the bacterial solute-binding protein 5 family.</text>
</comment>
<accession>A0A7W8H700</accession>
<protein>
    <submittedName>
        <fullName evidence="7">Peptide/nickel transport system substrate-binding protein</fullName>
    </submittedName>
</protein>
<dbReference type="InterPro" id="IPR000914">
    <property type="entry name" value="SBP_5_dom"/>
</dbReference>
<dbReference type="PANTHER" id="PTHR30290:SF9">
    <property type="entry name" value="OLIGOPEPTIDE-BINDING PROTEIN APPA"/>
    <property type="match status" value="1"/>
</dbReference>
<dbReference type="EMBL" id="JACHFW010000001">
    <property type="protein sequence ID" value="MBB5263056.1"/>
    <property type="molecule type" value="Genomic_DNA"/>
</dbReference>
<gene>
    <name evidence="7" type="ORF">HNP82_000150</name>
</gene>
<dbReference type="Gene3D" id="3.10.105.10">
    <property type="entry name" value="Dipeptide-binding Protein, Domain 3"/>
    <property type="match status" value="1"/>
</dbReference>
<evidence type="ECO:0000256" key="5">
    <source>
        <dbReference type="SAM" id="SignalP"/>
    </source>
</evidence>
<evidence type="ECO:0000313" key="7">
    <source>
        <dbReference type="EMBL" id="MBB5263056.1"/>
    </source>
</evidence>
<reference evidence="7 8" key="1">
    <citation type="submission" date="2020-08" db="EMBL/GenBank/DDBJ databases">
        <title>Genomic Encyclopedia of Type Strains, Phase IV (KMG-IV): sequencing the most valuable type-strain genomes for metagenomic binning, comparative biology and taxonomic classification.</title>
        <authorList>
            <person name="Goeker M."/>
        </authorList>
    </citation>
    <scope>NUCLEOTIDE SEQUENCE [LARGE SCALE GENOMIC DNA]</scope>
    <source>
        <strain evidence="7 8">DSM 106146</strain>
    </source>
</reference>
<dbReference type="AlphaFoldDB" id="A0A7W8H700"/>
<dbReference type="InterPro" id="IPR039424">
    <property type="entry name" value="SBP_5"/>
</dbReference>
<feature type="domain" description="Solute-binding protein family 5" evidence="6">
    <location>
        <begin position="331"/>
        <end position="701"/>
    </location>
</feature>